<comment type="caution">
    <text evidence="1">The sequence shown here is derived from an EMBL/GenBank/DDBJ whole genome shotgun (WGS) entry which is preliminary data.</text>
</comment>
<organism evidence="1 2">
    <name type="scientific">Streptomyces coryli</name>
    <dbReference type="NCBI Taxonomy" id="1128680"/>
    <lineage>
        <taxon>Bacteria</taxon>
        <taxon>Bacillati</taxon>
        <taxon>Actinomycetota</taxon>
        <taxon>Actinomycetes</taxon>
        <taxon>Kitasatosporales</taxon>
        <taxon>Streptomycetaceae</taxon>
        <taxon>Streptomyces</taxon>
    </lineage>
</organism>
<protein>
    <submittedName>
        <fullName evidence="1">Uncharacterized protein</fullName>
    </submittedName>
</protein>
<evidence type="ECO:0000313" key="1">
    <source>
        <dbReference type="EMBL" id="NGN68841.1"/>
    </source>
</evidence>
<proteinExistence type="predicted"/>
<keyword evidence="2" id="KW-1185">Reference proteome</keyword>
<name>A0A6G4UCB7_9ACTN</name>
<sequence length="135" mass="13808">MLAEGPPVVTVAELEDARYGVSDLLDDLAGCAAREAGGERLFIVGELSRCTAELALLAAGAWAGGGGKQLARRLEEAVPGLAARLQAAGALALEGKSDALSAVAQEVLDGSGGRLWAGYRRQGYLPGMPEASTDR</sequence>
<reference evidence="1 2" key="1">
    <citation type="submission" date="2020-02" db="EMBL/GenBank/DDBJ databases">
        <title>Whole-genome analyses of novel actinobacteria.</title>
        <authorList>
            <person name="Sahin N."/>
        </authorList>
    </citation>
    <scope>NUCLEOTIDE SEQUENCE [LARGE SCALE GENOMIC DNA]</scope>
    <source>
        <strain evidence="1 2">A7024</strain>
    </source>
</reference>
<gene>
    <name evidence="1" type="ORF">G5C51_33730</name>
</gene>
<dbReference type="AlphaFoldDB" id="A0A6G4UCB7"/>
<dbReference type="EMBL" id="JAAKZV010000235">
    <property type="protein sequence ID" value="NGN68841.1"/>
    <property type="molecule type" value="Genomic_DNA"/>
</dbReference>
<dbReference type="Proteomes" id="UP000481583">
    <property type="component" value="Unassembled WGS sequence"/>
</dbReference>
<evidence type="ECO:0000313" key="2">
    <source>
        <dbReference type="Proteomes" id="UP000481583"/>
    </source>
</evidence>
<accession>A0A6G4UCB7</accession>